<evidence type="ECO:0008006" key="5">
    <source>
        <dbReference type="Google" id="ProtNLM"/>
    </source>
</evidence>
<dbReference type="RefSeq" id="WP_311425553.1">
    <property type="nucleotide sequence ID" value="NZ_JAVREH010000104.1"/>
</dbReference>
<evidence type="ECO:0000256" key="1">
    <source>
        <dbReference type="SAM" id="MobiDB-lite"/>
    </source>
</evidence>
<proteinExistence type="predicted"/>
<feature type="compositionally biased region" description="Low complexity" evidence="1">
    <location>
        <begin position="1"/>
        <end position="15"/>
    </location>
</feature>
<accession>A0ABU2JHG2</accession>
<feature type="non-terminal residue" evidence="3">
    <location>
        <position position="62"/>
    </location>
</feature>
<sequence length="62" mass="6333">MSTTTTPRQATRRAGAGWGTPAGSGPVVRPPGRRRSPAHLGLGALLVVVCALGFAVAVTRMH</sequence>
<gene>
    <name evidence="3" type="ORF">RM423_23960</name>
</gene>
<dbReference type="Proteomes" id="UP001183176">
    <property type="component" value="Unassembled WGS sequence"/>
</dbReference>
<reference evidence="4" key="1">
    <citation type="submission" date="2023-07" db="EMBL/GenBank/DDBJ databases">
        <title>30 novel species of actinomycetes from the DSMZ collection.</title>
        <authorList>
            <person name="Nouioui I."/>
        </authorList>
    </citation>
    <scope>NUCLEOTIDE SEQUENCE [LARGE SCALE GENOMIC DNA]</scope>
    <source>
        <strain evidence="4">DSM 44399</strain>
    </source>
</reference>
<feature type="region of interest" description="Disordered" evidence="1">
    <location>
        <begin position="1"/>
        <end position="36"/>
    </location>
</feature>
<evidence type="ECO:0000256" key="2">
    <source>
        <dbReference type="SAM" id="Phobius"/>
    </source>
</evidence>
<organism evidence="3 4">
    <name type="scientific">Jatrophihabitans lederbergiae</name>
    <dbReference type="NCBI Taxonomy" id="3075547"/>
    <lineage>
        <taxon>Bacteria</taxon>
        <taxon>Bacillati</taxon>
        <taxon>Actinomycetota</taxon>
        <taxon>Actinomycetes</taxon>
        <taxon>Jatrophihabitantales</taxon>
        <taxon>Jatrophihabitantaceae</taxon>
        <taxon>Jatrophihabitans</taxon>
    </lineage>
</organism>
<keyword evidence="2" id="KW-0472">Membrane</keyword>
<keyword evidence="2" id="KW-0812">Transmembrane</keyword>
<feature type="transmembrane region" description="Helical" evidence="2">
    <location>
        <begin position="38"/>
        <end position="58"/>
    </location>
</feature>
<comment type="caution">
    <text evidence="3">The sequence shown here is derived from an EMBL/GenBank/DDBJ whole genome shotgun (WGS) entry which is preliminary data.</text>
</comment>
<keyword evidence="4" id="KW-1185">Reference proteome</keyword>
<dbReference type="EMBL" id="JAVREH010000104">
    <property type="protein sequence ID" value="MDT0264416.1"/>
    <property type="molecule type" value="Genomic_DNA"/>
</dbReference>
<name>A0ABU2JHG2_9ACTN</name>
<keyword evidence="2" id="KW-1133">Transmembrane helix</keyword>
<evidence type="ECO:0000313" key="3">
    <source>
        <dbReference type="EMBL" id="MDT0264416.1"/>
    </source>
</evidence>
<protein>
    <recommendedName>
        <fullName evidence="5">Class F sortase</fullName>
    </recommendedName>
</protein>
<evidence type="ECO:0000313" key="4">
    <source>
        <dbReference type="Proteomes" id="UP001183176"/>
    </source>
</evidence>